<keyword evidence="3" id="KW-0812">Transmembrane</keyword>
<feature type="transmembrane region" description="Helical" evidence="3">
    <location>
        <begin position="56"/>
        <end position="75"/>
    </location>
</feature>
<name>A0A433XKR9_9HYPH</name>
<sequence length="261" mass="28688">MKAERTGFFGRIDFSARGHGRVVLWTVGGTIGCILAALYLDSFNFVLLDEEARNRAIVFDIVVPLLIAGPLFYFFSSRMRDLAIAHHQMEIYASTDSLTSVLNRGAFTTLVDAYLEDVRNEESRARGALLVVDADNFKVINDNYGHDCGDEALKLIAQSIKGTLRGADIVGRIGGEEFGIFLPGSSALNAEAVAERIRQSVNTTEFEPHGTALRLSVSVGGAIFDRPISFQDLFREADRRLYEAKQKGRNRIAVSPILNAA</sequence>
<dbReference type="InterPro" id="IPR043128">
    <property type="entry name" value="Rev_trsase/Diguanyl_cyclase"/>
</dbReference>
<dbReference type="EC" id="2.7.7.65" evidence="1"/>
<dbReference type="PROSITE" id="PS51257">
    <property type="entry name" value="PROKAR_LIPOPROTEIN"/>
    <property type="match status" value="1"/>
</dbReference>
<evidence type="ECO:0000313" key="6">
    <source>
        <dbReference type="Proteomes" id="UP000281547"/>
    </source>
</evidence>
<dbReference type="EMBL" id="RZNJ01000001">
    <property type="protein sequence ID" value="RUT34653.1"/>
    <property type="molecule type" value="Genomic_DNA"/>
</dbReference>
<protein>
    <recommendedName>
        <fullName evidence="1">diguanylate cyclase</fullName>
        <ecNumber evidence="1">2.7.7.65</ecNumber>
    </recommendedName>
</protein>
<dbReference type="Gene3D" id="3.30.70.270">
    <property type="match status" value="1"/>
</dbReference>
<evidence type="ECO:0000256" key="1">
    <source>
        <dbReference type="ARBA" id="ARBA00012528"/>
    </source>
</evidence>
<dbReference type="OrthoDB" id="9812260at2"/>
<dbReference type="FunFam" id="3.30.70.270:FF:000001">
    <property type="entry name" value="Diguanylate cyclase domain protein"/>
    <property type="match status" value="1"/>
</dbReference>
<dbReference type="PANTHER" id="PTHR45138">
    <property type="entry name" value="REGULATORY COMPONENTS OF SENSORY TRANSDUCTION SYSTEM"/>
    <property type="match status" value="1"/>
</dbReference>
<dbReference type="AlphaFoldDB" id="A0A433XKR9"/>
<keyword evidence="6" id="KW-1185">Reference proteome</keyword>
<feature type="domain" description="GGDEF" evidence="4">
    <location>
        <begin position="125"/>
        <end position="257"/>
    </location>
</feature>
<organism evidence="5 6">
    <name type="scientific">Arsenicitalea aurantiaca</name>
    <dbReference type="NCBI Taxonomy" id="1783274"/>
    <lineage>
        <taxon>Bacteria</taxon>
        <taxon>Pseudomonadati</taxon>
        <taxon>Pseudomonadota</taxon>
        <taxon>Alphaproteobacteria</taxon>
        <taxon>Hyphomicrobiales</taxon>
        <taxon>Devosiaceae</taxon>
        <taxon>Arsenicitalea</taxon>
    </lineage>
</organism>
<dbReference type="GO" id="GO:0052621">
    <property type="term" value="F:diguanylate cyclase activity"/>
    <property type="evidence" value="ECO:0007669"/>
    <property type="project" value="UniProtKB-EC"/>
</dbReference>
<dbReference type="Pfam" id="PF00990">
    <property type="entry name" value="GGDEF"/>
    <property type="match status" value="1"/>
</dbReference>
<feature type="transmembrane region" description="Helical" evidence="3">
    <location>
        <begin position="21"/>
        <end position="40"/>
    </location>
</feature>
<keyword evidence="3" id="KW-0472">Membrane</keyword>
<comment type="catalytic activity">
    <reaction evidence="2">
        <text>2 GTP = 3',3'-c-di-GMP + 2 diphosphate</text>
        <dbReference type="Rhea" id="RHEA:24898"/>
        <dbReference type="ChEBI" id="CHEBI:33019"/>
        <dbReference type="ChEBI" id="CHEBI:37565"/>
        <dbReference type="ChEBI" id="CHEBI:58805"/>
        <dbReference type="EC" id="2.7.7.65"/>
    </reaction>
</comment>
<keyword evidence="3" id="KW-1133">Transmembrane helix</keyword>
<dbReference type="NCBIfam" id="TIGR00254">
    <property type="entry name" value="GGDEF"/>
    <property type="match status" value="1"/>
</dbReference>
<dbReference type="PANTHER" id="PTHR45138:SF9">
    <property type="entry name" value="DIGUANYLATE CYCLASE DGCM-RELATED"/>
    <property type="match status" value="1"/>
</dbReference>
<dbReference type="InterPro" id="IPR029787">
    <property type="entry name" value="Nucleotide_cyclase"/>
</dbReference>
<evidence type="ECO:0000256" key="2">
    <source>
        <dbReference type="ARBA" id="ARBA00034247"/>
    </source>
</evidence>
<dbReference type="CDD" id="cd01949">
    <property type="entry name" value="GGDEF"/>
    <property type="match status" value="1"/>
</dbReference>
<evidence type="ECO:0000313" key="5">
    <source>
        <dbReference type="EMBL" id="RUT34653.1"/>
    </source>
</evidence>
<evidence type="ECO:0000259" key="4">
    <source>
        <dbReference type="PROSITE" id="PS50887"/>
    </source>
</evidence>
<dbReference type="SMART" id="SM00267">
    <property type="entry name" value="GGDEF"/>
    <property type="match status" value="1"/>
</dbReference>
<dbReference type="InterPro" id="IPR050469">
    <property type="entry name" value="Diguanylate_Cyclase"/>
</dbReference>
<comment type="caution">
    <text evidence="5">The sequence shown here is derived from an EMBL/GenBank/DDBJ whole genome shotgun (WGS) entry which is preliminary data.</text>
</comment>
<gene>
    <name evidence="5" type="ORF">EMQ25_01440</name>
</gene>
<dbReference type="PROSITE" id="PS50887">
    <property type="entry name" value="GGDEF"/>
    <property type="match status" value="1"/>
</dbReference>
<proteinExistence type="predicted"/>
<dbReference type="InterPro" id="IPR000160">
    <property type="entry name" value="GGDEF_dom"/>
</dbReference>
<accession>A0A433XKR9</accession>
<evidence type="ECO:0000256" key="3">
    <source>
        <dbReference type="SAM" id="Phobius"/>
    </source>
</evidence>
<dbReference type="RefSeq" id="WP_127186772.1">
    <property type="nucleotide sequence ID" value="NZ_RZNJ01000001.1"/>
</dbReference>
<dbReference type="SUPFAM" id="SSF55073">
    <property type="entry name" value="Nucleotide cyclase"/>
    <property type="match status" value="1"/>
</dbReference>
<dbReference type="Proteomes" id="UP000281547">
    <property type="component" value="Unassembled WGS sequence"/>
</dbReference>
<reference evidence="5 6" key="1">
    <citation type="journal article" date="2016" name="Int. J. Syst. Evol. Microbiol.">
        <title>Arsenicitalea aurantiaca gen. nov., sp. nov., a new member of the family Hyphomicrobiaceae, isolated from high-arsenic sediment.</title>
        <authorList>
            <person name="Mu Y."/>
            <person name="Zhou L."/>
            <person name="Zeng X.C."/>
            <person name="Liu L."/>
            <person name="Pan Y."/>
            <person name="Chen X."/>
            <person name="Wang J."/>
            <person name="Li S."/>
            <person name="Li W.J."/>
            <person name="Wang Y."/>
        </authorList>
    </citation>
    <scope>NUCLEOTIDE SEQUENCE [LARGE SCALE GENOMIC DNA]</scope>
    <source>
        <strain evidence="5 6">42-50</strain>
    </source>
</reference>